<name>A0A9P5S6P6_9FUNG</name>
<keyword evidence="2" id="KW-1185">Reference proteome</keyword>
<reference evidence="1" key="1">
    <citation type="journal article" date="2020" name="Fungal Divers.">
        <title>Resolving the Mortierellaceae phylogeny through synthesis of multi-gene phylogenetics and phylogenomics.</title>
        <authorList>
            <person name="Vandepol N."/>
            <person name="Liber J."/>
            <person name="Desiro A."/>
            <person name="Na H."/>
            <person name="Kennedy M."/>
            <person name="Barry K."/>
            <person name="Grigoriev I.V."/>
            <person name="Miller A.N."/>
            <person name="O'Donnell K."/>
            <person name="Stajich J.E."/>
            <person name="Bonito G."/>
        </authorList>
    </citation>
    <scope>NUCLEOTIDE SEQUENCE</scope>
    <source>
        <strain evidence="1">NRRL 6426</strain>
    </source>
</reference>
<comment type="caution">
    <text evidence="1">The sequence shown here is derived from an EMBL/GenBank/DDBJ whole genome shotgun (WGS) entry which is preliminary data.</text>
</comment>
<dbReference type="Proteomes" id="UP000748756">
    <property type="component" value="Unassembled WGS sequence"/>
</dbReference>
<dbReference type="SUPFAM" id="SSF52047">
    <property type="entry name" value="RNI-like"/>
    <property type="match status" value="1"/>
</dbReference>
<proteinExistence type="predicted"/>
<dbReference type="OrthoDB" id="2437149at2759"/>
<dbReference type="EMBL" id="JAAAUQ010000040">
    <property type="protein sequence ID" value="KAF9156019.1"/>
    <property type="molecule type" value="Genomic_DNA"/>
</dbReference>
<gene>
    <name evidence="1" type="ORF">BG015_007585</name>
</gene>
<dbReference type="InterPro" id="IPR032675">
    <property type="entry name" value="LRR_dom_sf"/>
</dbReference>
<evidence type="ECO:0000313" key="2">
    <source>
        <dbReference type="Proteomes" id="UP000748756"/>
    </source>
</evidence>
<protein>
    <submittedName>
        <fullName evidence="1">Uncharacterized protein</fullName>
    </submittedName>
</protein>
<dbReference type="AlphaFoldDB" id="A0A9P5S6P6"/>
<organism evidence="1 2">
    <name type="scientific">Linnemannia schmuckeri</name>
    <dbReference type="NCBI Taxonomy" id="64567"/>
    <lineage>
        <taxon>Eukaryota</taxon>
        <taxon>Fungi</taxon>
        <taxon>Fungi incertae sedis</taxon>
        <taxon>Mucoromycota</taxon>
        <taxon>Mortierellomycotina</taxon>
        <taxon>Mortierellomycetes</taxon>
        <taxon>Mortierellales</taxon>
        <taxon>Mortierellaceae</taxon>
        <taxon>Linnemannia</taxon>
    </lineage>
</organism>
<evidence type="ECO:0000313" key="1">
    <source>
        <dbReference type="EMBL" id="KAF9156019.1"/>
    </source>
</evidence>
<sequence>MAELILRNAFRVRSLKVDYSGNSLLNLPFTNLTRFRLDCRCSFIKYPVQDGIVTVEKDQQFKENALKLIAQNPRLQEVDISYTEILAYTFARDSPLPPFAIRAFQAFQQHRRQSSLSLSNNSDSSSGLHSLKLVRYGNQSLEDICSIIKNCPSSLKELTLHSHYMNCRPIPVCNSDLQDLYLPNGVVYRYSSDRRLNSNSPDAALISTLVLNCQALTTVNFGENLIAEEQMFRFVKVMPEPLQELTMKIESDYLGRVFPALLRRSGPALQVLRLDEYGFDDTNVRSTYIADILATCPRLKTLAIWPPWRSHTESQGTNVGLQDLLRAEWACSGLEALSISSMDLTEYKAEQEMDKDKDRSSAYNADSGLAFYLRKIHNVTEFLRRLKVITPSLQNLSLAWSYLCHDIHTTHTAMILRWMNLKWSPFYGGGRGGLSSTSLREAAVQRQLEKERDLVLQRKLQSPGISVCEFKMGITCTSGAAYGRTTGGGGIQTIGNAQAWLIHRNTMTLQPQHQPSPLSRFSSTTQSQSSILAFDNILITDNISWGDVSSIIENCPPSLQELVV</sequence>
<dbReference type="Gene3D" id="3.80.10.10">
    <property type="entry name" value="Ribonuclease Inhibitor"/>
    <property type="match status" value="1"/>
</dbReference>
<accession>A0A9P5S6P6</accession>